<dbReference type="AlphaFoldDB" id="A0A1C7NAF8"/>
<evidence type="ECO:0000313" key="4">
    <source>
        <dbReference type="EMBL" id="OBZ84354.1"/>
    </source>
</evidence>
<dbReference type="EMBL" id="LUGH01000521">
    <property type="protein sequence ID" value="OBZ84354.1"/>
    <property type="molecule type" value="Genomic_DNA"/>
</dbReference>
<dbReference type="PROSITE" id="PS51857">
    <property type="entry name" value="CSD_2"/>
    <property type="match status" value="1"/>
</dbReference>
<dbReference type="InParanoid" id="A0A1C7NAF8"/>
<reference evidence="4 5" key="1">
    <citation type="submission" date="2016-03" db="EMBL/GenBank/DDBJ databases">
        <title>Choanephora cucurbitarum.</title>
        <authorList>
            <person name="Min B."/>
            <person name="Park H."/>
            <person name="Park J.-H."/>
            <person name="Shin H.-D."/>
            <person name="Choi I.-G."/>
        </authorList>
    </citation>
    <scope>NUCLEOTIDE SEQUENCE [LARGE SCALE GENOMIC DNA]</scope>
    <source>
        <strain evidence="4 5">KUS-F28377</strain>
    </source>
</reference>
<evidence type="ECO:0008006" key="6">
    <source>
        <dbReference type="Google" id="ProtNLM"/>
    </source>
</evidence>
<dbReference type="SUPFAM" id="SSF50729">
    <property type="entry name" value="PH domain-like"/>
    <property type="match status" value="1"/>
</dbReference>
<feature type="domain" description="PH" evidence="2">
    <location>
        <begin position="313"/>
        <end position="482"/>
    </location>
</feature>
<dbReference type="Pfam" id="PF00313">
    <property type="entry name" value="CSD"/>
    <property type="match status" value="1"/>
</dbReference>
<dbReference type="PRINTS" id="PR00050">
    <property type="entry name" value="COLDSHOCK"/>
</dbReference>
<sequence length="841" mass="98154">MKHDTQPIYQAKTMPSIRTETFKRDQAKSCPNIKLAYNTTIPIIETPLTQTKDQIIREGQMLCIQTKQWYTKRYQELHLRKTRLRWRQFKAVLWPDRLELYHISKVFVDLQRLAHVIYFDTKGSHHKVKLSMVSTRDFVWSLEYLHCDNKSLVAFHFQSTRLSEAQAWYMAIYHTLPPNCKKPIPSYIDIQVILDHTPPFPIRLPLDHLRYCYDQQHHVAFDVRLEDIRLAVCSLLKRRDNTDWQHKTFKLCWRHASIAALVQCDQLEQFIASGTRVEWIQEEASLVGPQLIEKSHLLELHVDAAQPRCPKKSITFDGLLTQRNDQKSKHIFYYVILYGHHLFFFDTIYHSRFKRQDQQKTPKEPDNPKHWFSATTGLLFQQRRLTISKQTQQQRTRFQLGSMESSPHFKLNKTECMPPPDPDRLIHAKRVLDLHQVEAAQPLLDTTSFEIRLKEHDSTLYYEAPNTQIMLEWVTLINHAIKLDRLLLHSTVSLSHHHGSCHKNILLSGLLYVKQNFKASFKPYYCILCKNNNHQGILLFDFMKRAKSSFFCLKQPLTEKQAREERMVYEKKHILIDLENAYIYSGEECVLDQYVVDAGQEPLRYYKDGVITGGDTTADCVFVVWQVAKRHVIPDFREYLSLLKLGHRLGNRGSCWVFKARRRVKFFNSTKGFGFILPDSDENSTEEVFVHHTAIYNEGGFKSLAEGEEVEYDLIQGPKGMQASHVTGPNGTFVKGDTRAHTRPHSTHYNKTNYRGTRPYYHNNAGRTGSYMVDPYSYGYGMIPAYPYIAQTQYGQPSSVMHFGYGNTANSSLVGFNTSYPVMFTNQEIYSPTNDEQEKPS</sequence>
<dbReference type="Pfam" id="PF15404">
    <property type="entry name" value="PH_4"/>
    <property type="match status" value="1"/>
</dbReference>
<feature type="domain" description="CSD" evidence="3">
    <location>
        <begin position="659"/>
        <end position="728"/>
    </location>
</feature>
<proteinExistence type="predicted"/>
<dbReference type="SMART" id="SM00233">
    <property type="entry name" value="PH"/>
    <property type="match status" value="2"/>
</dbReference>
<evidence type="ECO:0000256" key="1">
    <source>
        <dbReference type="SAM" id="MobiDB-lite"/>
    </source>
</evidence>
<evidence type="ECO:0000259" key="3">
    <source>
        <dbReference type="PROSITE" id="PS51857"/>
    </source>
</evidence>
<dbReference type="SMART" id="SM00357">
    <property type="entry name" value="CSP"/>
    <property type="match status" value="1"/>
</dbReference>
<feature type="region of interest" description="Disordered" evidence="1">
    <location>
        <begin position="735"/>
        <end position="760"/>
    </location>
</feature>
<dbReference type="Gene3D" id="2.40.50.140">
    <property type="entry name" value="Nucleic acid-binding proteins"/>
    <property type="match status" value="1"/>
</dbReference>
<protein>
    <recommendedName>
        <fullName evidence="6">PH domain-containing protein</fullName>
    </recommendedName>
</protein>
<dbReference type="InterPro" id="IPR050181">
    <property type="entry name" value="Cold_shock_domain"/>
</dbReference>
<dbReference type="PANTHER" id="PTHR11544">
    <property type="entry name" value="COLD SHOCK DOMAIN CONTAINING PROTEINS"/>
    <property type="match status" value="1"/>
</dbReference>
<evidence type="ECO:0000313" key="5">
    <source>
        <dbReference type="Proteomes" id="UP000093000"/>
    </source>
</evidence>
<dbReference type="InterPro" id="IPR002059">
    <property type="entry name" value="CSP_DNA-bd"/>
</dbReference>
<comment type="caution">
    <text evidence="4">The sequence shown here is derived from an EMBL/GenBank/DDBJ whole genome shotgun (WGS) entry which is preliminary data.</text>
</comment>
<name>A0A1C7NAF8_9FUNG</name>
<dbReference type="STRING" id="101091.A0A1C7NAF8"/>
<dbReference type="InterPro" id="IPR001849">
    <property type="entry name" value="PH_domain"/>
</dbReference>
<accession>A0A1C7NAF8</accession>
<dbReference type="CDD" id="cd04458">
    <property type="entry name" value="CSP_CDS"/>
    <property type="match status" value="1"/>
</dbReference>
<dbReference type="InterPro" id="IPR012340">
    <property type="entry name" value="NA-bd_OB-fold"/>
</dbReference>
<dbReference type="InterPro" id="IPR039486">
    <property type="entry name" value="Mug56/Spo71_PH"/>
</dbReference>
<dbReference type="Proteomes" id="UP000093000">
    <property type="component" value="Unassembled WGS sequence"/>
</dbReference>
<dbReference type="GO" id="GO:0003676">
    <property type="term" value="F:nucleic acid binding"/>
    <property type="evidence" value="ECO:0007669"/>
    <property type="project" value="InterPro"/>
</dbReference>
<dbReference type="InterPro" id="IPR011129">
    <property type="entry name" value="CSD"/>
</dbReference>
<keyword evidence="5" id="KW-1185">Reference proteome</keyword>
<evidence type="ECO:0000259" key="2">
    <source>
        <dbReference type="PROSITE" id="PS50003"/>
    </source>
</evidence>
<dbReference type="SUPFAM" id="SSF50249">
    <property type="entry name" value="Nucleic acid-binding proteins"/>
    <property type="match status" value="1"/>
</dbReference>
<dbReference type="OrthoDB" id="5579281at2759"/>
<dbReference type="PROSITE" id="PS50003">
    <property type="entry name" value="PH_DOMAIN"/>
    <property type="match status" value="1"/>
</dbReference>
<organism evidence="4 5">
    <name type="scientific">Choanephora cucurbitarum</name>
    <dbReference type="NCBI Taxonomy" id="101091"/>
    <lineage>
        <taxon>Eukaryota</taxon>
        <taxon>Fungi</taxon>
        <taxon>Fungi incertae sedis</taxon>
        <taxon>Mucoromycota</taxon>
        <taxon>Mucoromycotina</taxon>
        <taxon>Mucoromycetes</taxon>
        <taxon>Mucorales</taxon>
        <taxon>Mucorineae</taxon>
        <taxon>Choanephoraceae</taxon>
        <taxon>Choanephoroideae</taxon>
        <taxon>Choanephora</taxon>
    </lineage>
</organism>
<gene>
    <name evidence="4" type="ORF">A0J61_07595</name>
</gene>